<evidence type="ECO:0000313" key="2">
    <source>
        <dbReference type="EMBL" id="SLN64748.1"/>
    </source>
</evidence>
<sequence>MDWTAQVDGYCERLGPGLLAEPANALTNLAFIAVALWLWPKARGVERLLCLLLLAIGVGSGLFHTYATGWAAVADTVPILLYILVYIYAANLRVVGLPVWRALAGVAVALPVLILGGRIFAMIPGFDVSAFYWPVPVLIAGYALWAWRRVPQVARGWAIGAGILVLSLVARSVDEALCPVWGVGTHFAWHLLNAAMLGWMITVLSRHRLEPDRAGR</sequence>
<dbReference type="RefSeq" id="WP_085855192.1">
    <property type="nucleotide sequence ID" value="NZ_FOPF01000012.1"/>
</dbReference>
<dbReference type="AlphaFoldDB" id="A0A1Y5TIK4"/>
<keyword evidence="1" id="KW-1133">Transmembrane helix</keyword>
<evidence type="ECO:0008006" key="4">
    <source>
        <dbReference type="Google" id="ProtNLM"/>
    </source>
</evidence>
<gene>
    <name evidence="2" type="ORF">PAM7066_03216</name>
</gene>
<proteinExistence type="predicted"/>
<feature type="transmembrane region" description="Helical" evidence="1">
    <location>
        <begin position="22"/>
        <end position="39"/>
    </location>
</feature>
<feature type="transmembrane region" description="Helical" evidence="1">
    <location>
        <begin position="102"/>
        <end position="124"/>
    </location>
</feature>
<accession>A0A1Y5TIK4</accession>
<protein>
    <recommendedName>
        <fullName evidence="4">Ceramidase</fullName>
    </recommendedName>
</protein>
<dbReference type="OrthoDB" id="277121at2"/>
<evidence type="ECO:0000313" key="3">
    <source>
        <dbReference type="Proteomes" id="UP000193870"/>
    </source>
</evidence>
<dbReference type="Proteomes" id="UP000193870">
    <property type="component" value="Unassembled WGS sequence"/>
</dbReference>
<dbReference type="STRING" id="315423.SAMN04488020_11242"/>
<reference evidence="2 3" key="1">
    <citation type="submission" date="2017-03" db="EMBL/GenBank/DDBJ databases">
        <authorList>
            <person name="Afonso C.L."/>
            <person name="Miller P.J."/>
            <person name="Scott M.A."/>
            <person name="Spackman E."/>
            <person name="Goraichik I."/>
            <person name="Dimitrov K.M."/>
            <person name="Suarez D.L."/>
            <person name="Swayne D.E."/>
        </authorList>
    </citation>
    <scope>NUCLEOTIDE SEQUENCE [LARGE SCALE GENOMIC DNA]</scope>
    <source>
        <strain evidence="2 3">CECT 7066</strain>
    </source>
</reference>
<name>A0A1Y5TIK4_9RHOB</name>
<keyword evidence="1" id="KW-0472">Membrane</keyword>
<keyword evidence="1" id="KW-0812">Transmembrane</keyword>
<dbReference type="EMBL" id="FWFV01000011">
    <property type="protein sequence ID" value="SLN64748.1"/>
    <property type="molecule type" value="Genomic_DNA"/>
</dbReference>
<organism evidence="2 3">
    <name type="scientific">Palleronia marisminoris</name>
    <dbReference type="NCBI Taxonomy" id="315423"/>
    <lineage>
        <taxon>Bacteria</taxon>
        <taxon>Pseudomonadati</taxon>
        <taxon>Pseudomonadota</taxon>
        <taxon>Alphaproteobacteria</taxon>
        <taxon>Rhodobacterales</taxon>
        <taxon>Roseobacteraceae</taxon>
        <taxon>Palleronia</taxon>
    </lineage>
</organism>
<keyword evidence="3" id="KW-1185">Reference proteome</keyword>
<feature type="transmembrane region" description="Helical" evidence="1">
    <location>
        <begin position="185"/>
        <end position="204"/>
    </location>
</feature>
<feature type="transmembrane region" description="Helical" evidence="1">
    <location>
        <begin position="48"/>
        <end position="66"/>
    </location>
</feature>
<evidence type="ECO:0000256" key="1">
    <source>
        <dbReference type="SAM" id="Phobius"/>
    </source>
</evidence>
<feature type="transmembrane region" description="Helical" evidence="1">
    <location>
        <begin position="72"/>
        <end position="90"/>
    </location>
</feature>
<feature type="transmembrane region" description="Helical" evidence="1">
    <location>
        <begin position="154"/>
        <end position="173"/>
    </location>
</feature>
<feature type="transmembrane region" description="Helical" evidence="1">
    <location>
        <begin position="130"/>
        <end position="147"/>
    </location>
</feature>